<dbReference type="InterPro" id="IPR028998">
    <property type="entry name" value="RimP_C"/>
</dbReference>
<evidence type="ECO:0000256" key="3">
    <source>
        <dbReference type="HAMAP-Rule" id="MF_01077"/>
    </source>
</evidence>
<evidence type="ECO:0000313" key="7">
    <source>
        <dbReference type="EMBL" id="MFD1938958.1"/>
    </source>
</evidence>
<dbReference type="Proteomes" id="UP001597368">
    <property type="component" value="Unassembled WGS sequence"/>
</dbReference>
<dbReference type="InterPro" id="IPR028989">
    <property type="entry name" value="RimP_N"/>
</dbReference>
<comment type="similarity">
    <text evidence="3">Belongs to the RimP family.</text>
</comment>
<feature type="domain" description="Ribosome maturation factor RimP N-terminal" evidence="5">
    <location>
        <begin position="13"/>
        <end position="86"/>
    </location>
</feature>
<keyword evidence="8" id="KW-1185">Reference proteome</keyword>
<dbReference type="SUPFAM" id="SSF75420">
    <property type="entry name" value="YhbC-like, N-terminal domain"/>
    <property type="match status" value="1"/>
</dbReference>
<proteinExistence type="inferred from homology"/>
<dbReference type="CDD" id="cd01734">
    <property type="entry name" value="YlxS_C"/>
    <property type="match status" value="1"/>
</dbReference>
<dbReference type="InterPro" id="IPR035956">
    <property type="entry name" value="RimP_N_sf"/>
</dbReference>
<comment type="function">
    <text evidence="3">Required for maturation of 30S ribosomal subunits.</text>
</comment>
<reference evidence="8" key="1">
    <citation type="journal article" date="2019" name="Int. J. Syst. Evol. Microbiol.">
        <title>The Global Catalogue of Microorganisms (GCM) 10K type strain sequencing project: providing services to taxonomists for standard genome sequencing and annotation.</title>
        <authorList>
            <consortium name="The Broad Institute Genomics Platform"/>
            <consortium name="The Broad Institute Genome Sequencing Center for Infectious Disease"/>
            <person name="Wu L."/>
            <person name="Ma J."/>
        </authorList>
    </citation>
    <scope>NUCLEOTIDE SEQUENCE [LARGE SCALE GENOMIC DNA]</scope>
    <source>
        <strain evidence="8">ICMP 6774ER</strain>
    </source>
</reference>
<comment type="caution">
    <text evidence="7">The sequence shown here is derived from an EMBL/GenBank/DDBJ whole genome shotgun (WGS) entry which is preliminary data.</text>
</comment>
<dbReference type="Pfam" id="PF02576">
    <property type="entry name" value="RimP_N"/>
    <property type="match status" value="1"/>
</dbReference>
<evidence type="ECO:0000256" key="4">
    <source>
        <dbReference type="SAM" id="MobiDB-lite"/>
    </source>
</evidence>
<name>A0ABW4TAD0_9ACTN</name>
<dbReference type="HAMAP" id="MF_01077">
    <property type="entry name" value="RimP"/>
    <property type="match status" value="1"/>
</dbReference>
<feature type="compositionally biased region" description="Polar residues" evidence="4">
    <location>
        <begin position="71"/>
        <end position="80"/>
    </location>
</feature>
<dbReference type="RefSeq" id="WP_379581049.1">
    <property type="nucleotide sequence ID" value="NZ_JBHUFV010000079.1"/>
</dbReference>
<dbReference type="EMBL" id="JBHUFV010000079">
    <property type="protein sequence ID" value="MFD1938958.1"/>
    <property type="molecule type" value="Genomic_DNA"/>
</dbReference>
<dbReference type="PANTHER" id="PTHR33867:SF1">
    <property type="entry name" value="RIBOSOME MATURATION FACTOR RIMP"/>
    <property type="match status" value="1"/>
</dbReference>
<accession>A0ABW4TAD0</accession>
<sequence>MGSASSRDHLMKLLEPVVATAGLDLEDVTVTRAGKRSLLRVVVDKDGGVTLDDIAEVSQAVSDALDGDDTMGQSPYTLEVSSPGVDRPLTEPRHWRRAAKRLVKADLRDGGLVEGRIRGADDEGVEIDVDGALRRIDYQDLTRGRVQVEFRRFEDEEDDLDDGDEG</sequence>
<dbReference type="PANTHER" id="PTHR33867">
    <property type="entry name" value="RIBOSOME MATURATION FACTOR RIMP"/>
    <property type="match status" value="1"/>
</dbReference>
<comment type="subcellular location">
    <subcellularLocation>
        <location evidence="3">Cytoplasm</location>
    </subcellularLocation>
</comment>
<evidence type="ECO:0000313" key="8">
    <source>
        <dbReference type="Proteomes" id="UP001597368"/>
    </source>
</evidence>
<evidence type="ECO:0000256" key="2">
    <source>
        <dbReference type="ARBA" id="ARBA00022517"/>
    </source>
</evidence>
<keyword evidence="1 3" id="KW-0963">Cytoplasm</keyword>
<gene>
    <name evidence="3 7" type="primary">rimP</name>
    <name evidence="7" type="ORF">ACFSKW_46610</name>
</gene>
<evidence type="ECO:0000256" key="1">
    <source>
        <dbReference type="ARBA" id="ARBA00022490"/>
    </source>
</evidence>
<evidence type="ECO:0000259" key="5">
    <source>
        <dbReference type="Pfam" id="PF02576"/>
    </source>
</evidence>
<protein>
    <recommendedName>
        <fullName evidence="3">Ribosome maturation factor RimP</fullName>
    </recommendedName>
</protein>
<dbReference type="InterPro" id="IPR003728">
    <property type="entry name" value="Ribosome_maturation_RimP"/>
</dbReference>
<dbReference type="Pfam" id="PF17384">
    <property type="entry name" value="DUF150_C"/>
    <property type="match status" value="1"/>
</dbReference>
<dbReference type="NCBIfam" id="NF000930">
    <property type="entry name" value="PRK00092.2-2"/>
    <property type="match status" value="1"/>
</dbReference>
<dbReference type="Gene3D" id="3.30.300.70">
    <property type="entry name" value="RimP-like superfamily, N-terminal"/>
    <property type="match status" value="1"/>
</dbReference>
<keyword evidence="2 3" id="KW-0690">Ribosome biogenesis</keyword>
<feature type="domain" description="Ribosome maturation factor RimP C-terminal" evidence="6">
    <location>
        <begin position="89"/>
        <end position="150"/>
    </location>
</feature>
<feature type="region of interest" description="Disordered" evidence="4">
    <location>
        <begin position="65"/>
        <end position="93"/>
    </location>
</feature>
<evidence type="ECO:0000259" key="6">
    <source>
        <dbReference type="Pfam" id="PF17384"/>
    </source>
</evidence>
<organism evidence="7 8">
    <name type="scientific">Nonomuraea mangrovi</name>
    <dbReference type="NCBI Taxonomy" id="2316207"/>
    <lineage>
        <taxon>Bacteria</taxon>
        <taxon>Bacillati</taxon>
        <taxon>Actinomycetota</taxon>
        <taxon>Actinomycetes</taxon>
        <taxon>Streptosporangiales</taxon>
        <taxon>Streptosporangiaceae</taxon>
        <taxon>Nonomuraea</taxon>
    </lineage>
</organism>